<dbReference type="InterPro" id="IPR046228">
    <property type="entry name" value="DUF6261"/>
</dbReference>
<dbReference type="Proteomes" id="UP000016023">
    <property type="component" value="Unassembled WGS sequence"/>
</dbReference>
<proteinExistence type="predicted"/>
<evidence type="ECO:0000313" key="2">
    <source>
        <dbReference type="EMBL" id="EHO75068.1"/>
    </source>
</evidence>
<organism evidence="2 3">
    <name type="scientific">Prevotella micans F0438</name>
    <dbReference type="NCBI Taxonomy" id="883158"/>
    <lineage>
        <taxon>Bacteria</taxon>
        <taxon>Pseudomonadati</taxon>
        <taxon>Bacteroidota</taxon>
        <taxon>Bacteroidia</taxon>
        <taxon>Bacteroidales</taxon>
        <taxon>Prevotellaceae</taxon>
        <taxon>Prevotella</taxon>
    </lineage>
</organism>
<protein>
    <submittedName>
        <fullName evidence="2">Uncharacterized protein</fullName>
    </submittedName>
</protein>
<feature type="region of interest" description="Disordered" evidence="1">
    <location>
        <begin position="238"/>
        <end position="287"/>
    </location>
</feature>
<evidence type="ECO:0000256" key="1">
    <source>
        <dbReference type="SAM" id="MobiDB-lite"/>
    </source>
</evidence>
<dbReference type="EMBL" id="AGWK01000001">
    <property type="protein sequence ID" value="EHO75068.1"/>
    <property type="molecule type" value="Genomic_DNA"/>
</dbReference>
<reference evidence="2 3" key="1">
    <citation type="submission" date="2011-12" db="EMBL/GenBank/DDBJ databases">
        <title>The Genome Sequence of Prevotella micans F0438.</title>
        <authorList>
            <consortium name="The Broad Institute Genome Sequencing Platform"/>
            <person name="Earl A."/>
            <person name="Ward D."/>
            <person name="Feldgarden M."/>
            <person name="Gevers D."/>
            <person name="Izard J."/>
            <person name="Baranova O.V."/>
            <person name="Blanton J.M."/>
            <person name="Wade W.G."/>
            <person name="Dewhirst F.E."/>
            <person name="Young S.K."/>
            <person name="Zeng Q."/>
            <person name="Gargeya S."/>
            <person name="Fitzgerald M."/>
            <person name="Haas B."/>
            <person name="Abouelleil A."/>
            <person name="Alvarado L."/>
            <person name="Arachchi H.M."/>
            <person name="Berlin A."/>
            <person name="Chapman S.B."/>
            <person name="Gearin G."/>
            <person name="Goldberg J."/>
            <person name="Griggs A."/>
            <person name="Gujja S."/>
            <person name="Hansen M."/>
            <person name="Heiman D."/>
            <person name="Howarth C."/>
            <person name="Larimer J."/>
            <person name="Lui A."/>
            <person name="MacDonald P.J.P."/>
            <person name="McCowen C."/>
            <person name="Montmayeur A."/>
            <person name="Murphy C."/>
            <person name="Neiman D."/>
            <person name="Pearson M."/>
            <person name="Priest M."/>
            <person name="Roberts A."/>
            <person name="Saif S."/>
            <person name="Shea T."/>
            <person name="Sisk P."/>
            <person name="Stolte C."/>
            <person name="Sykes S."/>
            <person name="Wortman J."/>
            <person name="Nusbaum C."/>
            <person name="Birren B."/>
        </authorList>
    </citation>
    <scope>NUCLEOTIDE SEQUENCE [LARGE SCALE GENOMIC DNA]</scope>
    <source>
        <strain evidence="2 3">F0438</strain>
    </source>
</reference>
<dbReference type="Pfam" id="PF19775">
    <property type="entry name" value="DUF6261"/>
    <property type="match status" value="1"/>
</dbReference>
<keyword evidence="3" id="KW-1185">Reference proteome</keyword>
<dbReference type="RefSeq" id="WP_006951012.1">
    <property type="nucleotide sequence ID" value="NZ_JH594521.1"/>
</dbReference>
<sequence>MKRYNSIHPLKIGKGGCNMFENPLHAQFQKAQYALVSEIGAAKLDMPEELLKEWKTNIDLEIEINKETKESALTAKMREKDRERDRLIRYVFGVIRTQKLSPVKDIREAAEEMAVVFGPYRGMQSNSAETESLLIAGLRVDAEKHSGHVNNLGLAYVLNKLYEVNREFDELRTARRMYLADNRLPSSKKIRPKTDRAFSSVCLYVQMAHLRAASEDEELISTLIRRMNRTSLDFRTSYREGRAQRKRSAEEKIMQNDESAAPIDVPVDDDDSFEVESRNENVGEAIE</sequence>
<evidence type="ECO:0000313" key="3">
    <source>
        <dbReference type="Proteomes" id="UP000016023"/>
    </source>
</evidence>
<gene>
    <name evidence="2" type="ORF">HMPREF9140_00111</name>
</gene>
<dbReference type="PATRIC" id="fig|883158.3.peg.120"/>
<name>H1PZM3_9BACT</name>
<dbReference type="STRING" id="883158.HMPREF9140_00111"/>
<dbReference type="HOGENOM" id="CLU_057108_1_0_10"/>
<comment type="caution">
    <text evidence="2">The sequence shown here is derived from an EMBL/GenBank/DDBJ whole genome shotgun (WGS) entry which is preliminary data.</text>
</comment>
<accession>H1PZM3</accession>
<feature type="compositionally biased region" description="Basic and acidic residues" evidence="1">
    <location>
        <begin position="238"/>
        <end position="255"/>
    </location>
</feature>
<dbReference type="AlphaFoldDB" id="H1PZM3"/>